<dbReference type="EMBL" id="CAJPIN010045688">
    <property type="protein sequence ID" value="CAG2065675.1"/>
    <property type="molecule type" value="Genomic_DNA"/>
</dbReference>
<evidence type="ECO:0000313" key="2">
    <source>
        <dbReference type="Proteomes" id="UP001153148"/>
    </source>
</evidence>
<dbReference type="InterPro" id="IPR045851">
    <property type="entry name" value="AMP-bd_C_sf"/>
</dbReference>
<dbReference type="Gene3D" id="3.30.300.30">
    <property type="match status" value="1"/>
</dbReference>
<organism evidence="1 2">
    <name type="scientific">Timema podura</name>
    <name type="common">Walking stick</name>
    <dbReference type="NCBI Taxonomy" id="61482"/>
    <lineage>
        <taxon>Eukaryota</taxon>
        <taxon>Metazoa</taxon>
        <taxon>Ecdysozoa</taxon>
        <taxon>Arthropoda</taxon>
        <taxon>Hexapoda</taxon>
        <taxon>Insecta</taxon>
        <taxon>Pterygota</taxon>
        <taxon>Neoptera</taxon>
        <taxon>Polyneoptera</taxon>
        <taxon>Phasmatodea</taxon>
        <taxon>Timematodea</taxon>
        <taxon>Timematoidea</taxon>
        <taxon>Timematidae</taxon>
        <taxon>Timema</taxon>
    </lineage>
</organism>
<proteinExistence type="predicted"/>
<accession>A0ABN7PHS6</accession>
<sequence length="86" mass="9728">MENRYFILDQVILLESGHCKVVGRLKEAIIRGGTNVFPKEIEEFFLSHPDVVDAQVRLLESLTLVGVKKCVFTSVRKKAAVSQRNI</sequence>
<dbReference type="Proteomes" id="UP001153148">
    <property type="component" value="Unassembled WGS sequence"/>
</dbReference>
<gene>
    <name evidence="1" type="ORF">TPAB3V08_LOCUS12619</name>
</gene>
<comment type="caution">
    <text evidence="1">The sequence shown here is derived from an EMBL/GenBank/DDBJ whole genome shotgun (WGS) entry which is preliminary data.</text>
</comment>
<name>A0ABN7PHS6_TIMPD</name>
<dbReference type="SUPFAM" id="SSF56801">
    <property type="entry name" value="Acetyl-CoA synthetase-like"/>
    <property type="match status" value="1"/>
</dbReference>
<keyword evidence="2" id="KW-1185">Reference proteome</keyword>
<protein>
    <submittedName>
        <fullName evidence="1">Uncharacterized protein</fullName>
    </submittedName>
</protein>
<reference evidence="1" key="1">
    <citation type="submission" date="2021-03" db="EMBL/GenBank/DDBJ databases">
        <authorList>
            <person name="Tran Van P."/>
        </authorList>
    </citation>
    <scope>NUCLEOTIDE SEQUENCE</scope>
</reference>
<evidence type="ECO:0000313" key="1">
    <source>
        <dbReference type="EMBL" id="CAG2065675.1"/>
    </source>
</evidence>